<dbReference type="PROSITE" id="PS50885">
    <property type="entry name" value="HAMP"/>
    <property type="match status" value="1"/>
</dbReference>
<dbReference type="SUPFAM" id="SSF158472">
    <property type="entry name" value="HAMP domain-like"/>
    <property type="match status" value="1"/>
</dbReference>
<dbReference type="InterPro" id="IPR000014">
    <property type="entry name" value="PAS"/>
</dbReference>
<dbReference type="PROSITE" id="PS50112">
    <property type="entry name" value="PAS"/>
    <property type="match status" value="1"/>
</dbReference>
<evidence type="ECO:0000256" key="3">
    <source>
        <dbReference type="ARBA" id="ARBA00012438"/>
    </source>
</evidence>
<name>A0ABY0II79_9BACT</name>
<evidence type="ECO:0000256" key="8">
    <source>
        <dbReference type="SAM" id="Phobius"/>
    </source>
</evidence>
<feature type="domain" description="PAS" evidence="9">
    <location>
        <begin position="260"/>
        <end position="305"/>
    </location>
</feature>
<evidence type="ECO:0000313" key="12">
    <source>
        <dbReference type="Proteomes" id="UP000443582"/>
    </source>
</evidence>
<keyword evidence="6" id="KW-0418">Kinase</keyword>
<keyword evidence="7 8" id="KW-0472">Membrane</keyword>
<evidence type="ECO:0000259" key="10">
    <source>
        <dbReference type="PROSITE" id="PS50885"/>
    </source>
</evidence>
<proteinExistence type="predicted"/>
<evidence type="ECO:0000256" key="4">
    <source>
        <dbReference type="ARBA" id="ARBA00022553"/>
    </source>
</evidence>
<dbReference type="EC" id="2.7.13.3" evidence="3"/>
<dbReference type="CDD" id="cd06225">
    <property type="entry name" value="HAMP"/>
    <property type="match status" value="1"/>
</dbReference>
<keyword evidence="5" id="KW-0808">Transferase</keyword>
<comment type="subcellular location">
    <subcellularLocation>
        <location evidence="2">Membrane</location>
        <topology evidence="2">Multi-pass membrane protein</topology>
    </subcellularLocation>
</comment>
<dbReference type="PANTHER" id="PTHR45528">
    <property type="entry name" value="SENSOR HISTIDINE KINASE CPXA"/>
    <property type="match status" value="1"/>
</dbReference>
<feature type="transmembrane region" description="Helical" evidence="8">
    <location>
        <begin position="12"/>
        <end position="31"/>
    </location>
</feature>
<dbReference type="InterPro" id="IPR050398">
    <property type="entry name" value="HssS/ArlS-like"/>
</dbReference>
<organism evidence="11 12">
    <name type="scientific">Halobacteriovorax vibrionivorans</name>
    <dbReference type="NCBI Taxonomy" id="2152716"/>
    <lineage>
        <taxon>Bacteria</taxon>
        <taxon>Pseudomonadati</taxon>
        <taxon>Bdellovibrionota</taxon>
        <taxon>Bacteriovoracia</taxon>
        <taxon>Bacteriovoracales</taxon>
        <taxon>Halobacteriovoraceae</taxon>
        <taxon>Halobacteriovorax</taxon>
    </lineage>
</organism>
<dbReference type="SMART" id="SM00304">
    <property type="entry name" value="HAMP"/>
    <property type="match status" value="1"/>
</dbReference>
<evidence type="ECO:0000313" key="11">
    <source>
        <dbReference type="EMBL" id="RZF22664.1"/>
    </source>
</evidence>
<keyword evidence="8" id="KW-1133">Transmembrane helix</keyword>
<comment type="caution">
    <text evidence="11">The sequence shown here is derived from an EMBL/GenBank/DDBJ whole genome shotgun (WGS) entry which is preliminary data.</text>
</comment>
<keyword evidence="4" id="KW-0597">Phosphoprotein</keyword>
<accession>A0ABY0II79</accession>
<reference evidence="12" key="1">
    <citation type="journal article" date="2019" name="Int. J. Syst. Evol. Microbiol.">
        <title>Halobacteriovorax valvorus sp. nov., a novel prokaryotic predator isolated from coastal seawater of China.</title>
        <authorList>
            <person name="Chen M.-X."/>
        </authorList>
    </citation>
    <scope>NUCLEOTIDE SEQUENCE [LARGE SCALE GENOMIC DNA]</scope>
    <source>
        <strain evidence="12">BL9</strain>
    </source>
</reference>
<protein>
    <recommendedName>
        <fullName evidence="3">histidine kinase</fullName>
        <ecNumber evidence="3">2.7.13.3</ecNumber>
    </recommendedName>
</protein>
<dbReference type="Pfam" id="PF00672">
    <property type="entry name" value="HAMP"/>
    <property type="match status" value="1"/>
</dbReference>
<evidence type="ECO:0000256" key="6">
    <source>
        <dbReference type="ARBA" id="ARBA00022777"/>
    </source>
</evidence>
<dbReference type="EMBL" id="QDKL01000001">
    <property type="protein sequence ID" value="RZF22664.1"/>
    <property type="molecule type" value="Genomic_DNA"/>
</dbReference>
<dbReference type="Gene3D" id="6.10.340.10">
    <property type="match status" value="1"/>
</dbReference>
<feature type="domain" description="HAMP" evidence="10">
    <location>
        <begin position="199"/>
        <end position="251"/>
    </location>
</feature>
<evidence type="ECO:0000259" key="9">
    <source>
        <dbReference type="PROSITE" id="PS50112"/>
    </source>
</evidence>
<keyword evidence="12" id="KW-1185">Reference proteome</keyword>
<feature type="transmembrane region" description="Helical" evidence="8">
    <location>
        <begin position="179"/>
        <end position="197"/>
    </location>
</feature>
<dbReference type="InterPro" id="IPR003660">
    <property type="entry name" value="HAMP_dom"/>
</dbReference>
<dbReference type="RefSeq" id="WP_114705608.1">
    <property type="nucleotide sequence ID" value="NZ_QDKL01000001.1"/>
</dbReference>
<dbReference type="PANTHER" id="PTHR45528:SF9">
    <property type="entry name" value="SENSOR HISTIDINE KINASE YBDK"/>
    <property type="match status" value="1"/>
</dbReference>
<evidence type="ECO:0000256" key="1">
    <source>
        <dbReference type="ARBA" id="ARBA00000085"/>
    </source>
</evidence>
<evidence type="ECO:0000256" key="7">
    <source>
        <dbReference type="ARBA" id="ARBA00023136"/>
    </source>
</evidence>
<gene>
    <name evidence="11" type="ORF">DAY19_02515</name>
</gene>
<dbReference type="Proteomes" id="UP000443582">
    <property type="component" value="Unassembled WGS sequence"/>
</dbReference>
<keyword evidence="8" id="KW-0812">Transmembrane</keyword>
<evidence type="ECO:0000256" key="5">
    <source>
        <dbReference type="ARBA" id="ARBA00022679"/>
    </source>
</evidence>
<comment type="catalytic activity">
    <reaction evidence="1">
        <text>ATP + protein L-histidine = ADP + protein N-phospho-L-histidine.</text>
        <dbReference type="EC" id="2.7.13.3"/>
    </reaction>
</comment>
<sequence>MNLSLRNRVATSFSLAAAVVILLAFIVFYHLNNLNKEIESITDRSNKVTLITDEVRISAVQILKNQRRILTKKPTPEMVERILNLCESFTSQLQRLDAHYDEPEVKKIIGQMLSYTDSLKVILSKASLFHRNNIGMTSIGELADKILDAFSEFQDIQYYQNVEREEKIKSIINETKRKMMITLIIAFLWTIILGLVIPGKIALPFKKIKDAIRELQDCNFDVSIYYSQDDEIGEIAQEMNKMIHSFKKFEELRADKIVVENRKFDVLANMVKRPVLLANAKGELMYMNNQIYQLLQVQSEDTIGKVMTDSIIPQCIIETYELAIKRRSKIENQEIKIAKRDETKKSDKEVGDKISVKVDIEGDEADAAEQSEEVEEVIEYVYEGYASVIPIRGRESSLDYYLMVMTKEVQAS</sequence>
<dbReference type="Gene3D" id="3.30.450.20">
    <property type="entry name" value="PAS domain"/>
    <property type="match status" value="1"/>
</dbReference>
<evidence type="ECO:0000256" key="2">
    <source>
        <dbReference type="ARBA" id="ARBA00004141"/>
    </source>
</evidence>